<accession>A0A1J4JRL3</accession>
<feature type="compositionally biased region" description="Basic and acidic residues" evidence="1">
    <location>
        <begin position="163"/>
        <end position="180"/>
    </location>
</feature>
<dbReference type="AlphaFoldDB" id="A0A1J4JRL3"/>
<feature type="compositionally biased region" description="Low complexity" evidence="1">
    <location>
        <begin position="239"/>
        <end position="255"/>
    </location>
</feature>
<reference evidence="2" key="1">
    <citation type="submission" date="2016-10" db="EMBL/GenBank/DDBJ databases">
        <authorList>
            <person name="Benchimol M."/>
            <person name="Almeida L.G."/>
            <person name="Vasconcelos A.T."/>
            <person name="Perreira-Neves A."/>
            <person name="Rosa I.A."/>
            <person name="Tasca T."/>
            <person name="Bogo M.R."/>
            <person name="de Souza W."/>
        </authorList>
    </citation>
    <scope>NUCLEOTIDE SEQUENCE [LARGE SCALE GENOMIC DNA]</scope>
    <source>
        <strain evidence="2">K</strain>
    </source>
</reference>
<feature type="region of interest" description="Disordered" evidence="1">
    <location>
        <begin position="195"/>
        <end position="266"/>
    </location>
</feature>
<gene>
    <name evidence="2" type="ORF">TRFO_08201</name>
</gene>
<evidence type="ECO:0000313" key="2">
    <source>
        <dbReference type="EMBL" id="OHS99892.1"/>
    </source>
</evidence>
<feature type="region of interest" description="Disordered" evidence="1">
    <location>
        <begin position="86"/>
        <end position="180"/>
    </location>
</feature>
<organism evidence="2 3">
    <name type="scientific">Tritrichomonas foetus</name>
    <dbReference type="NCBI Taxonomy" id="1144522"/>
    <lineage>
        <taxon>Eukaryota</taxon>
        <taxon>Metamonada</taxon>
        <taxon>Parabasalia</taxon>
        <taxon>Tritrichomonadida</taxon>
        <taxon>Tritrichomonadidae</taxon>
        <taxon>Tritrichomonas</taxon>
    </lineage>
</organism>
<sequence>MGEEEEDDLHIGLGNNNKLSIYDQPEEDEFDLSDNKHLLKGMPIHGTLYDSSVQNEEVDDIDMEIPPNDTDDFLRDEQMVNDDIGSFDRKFTHKQTRKEAKLDSDSKLDADDEFGDGENEEEDEFGLDKEEEEEFNDQKEPVQGEDVEAEIDNLISAINDDVGEPHVNELQPKSDDGSDCQTKELLDAERLIAVTGDDDDNFLKVEEETMKESLEEEEKERKEAEENNQNSPQPSPEQESLGTNLEETNNTTSGEPQESQENQPQA</sequence>
<dbReference type="Proteomes" id="UP000179807">
    <property type="component" value="Unassembled WGS sequence"/>
</dbReference>
<dbReference type="GeneID" id="94828854"/>
<comment type="caution">
    <text evidence="2">The sequence shown here is derived from an EMBL/GenBank/DDBJ whole genome shotgun (WGS) entry which is preliminary data.</text>
</comment>
<dbReference type="RefSeq" id="XP_068353029.1">
    <property type="nucleotide sequence ID" value="XM_068494150.1"/>
</dbReference>
<feature type="compositionally biased region" description="Basic and acidic residues" evidence="1">
    <location>
        <begin position="97"/>
        <end position="109"/>
    </location>
</feature>
<feature type="region of interest" description="Disordered" evidence="1">
    <location>
        <begin position="1"/>
        <end position="20"/>
    </location>
</feature>
<protein>
    <submittedName>
        <fullName evidence="2">Uncharacterized protein</fullName>
    </submittedName>
</protein>
<feature type="compositionally biased region" description="Basic and acidic residues" evidence="1">
    <location>
        <begin position="201"/>
        <end position="225"/>
    </location>
</feature>
<keyword evidence="3" id="KW-1185">Reference proteome</keyword>
<name>A0A1J4JRL3_9EUKA</name>
<feature type="compositionally biased region" description="Acidic residues" evidence="1">
    <location>
        <begin position="110"/>
        <end position="135"/>
    </location>
</feature>
<evidence type="ECO:0000313" key="3">
    <source>
        <dbReference type="Proteomes" id="UP000179807"/>
    </source>
</evidence>
<feature type="compositionally biased region" description="Polar residues" evidence="1">
    <location>
        <begin position="256"/>
        <end position="266"/>
    </location>
</feature>
<dbReference type="VEuPathDB" id="TrichDB:TRFO_08201"/>
<evidence type="ECO:0000256" key="1">
    <source>
        <dbReference type="SAM" id="MobiDB-lite"/>
    </source>
</evidence>
<feature type="compositionally biased region" description="Polar residues" evidence="1">
    <location>
        <begin position="227"/>
        <end position="238"/>
    </location>
</feature>
<dbReference type="EMBL" id="MLAK01000982">
    <property type="protein sequence ID" value="OHS99892.1"/>
    <property type="molecule type" value="Genomic_DNA"/>
</dbReference>
<proteinExistence type="predicted"/>